<dbReference type="EMBL" id="LCNU01000023">
    <property type="protein sequence ID" value="KKU63483.1"/>
    <property type="molecule type" value="Genomic_DNA"/>
</dbReference>
<evidence type="ECO:0000259" key="4">
    <source>
        <dbReference type="SMART" id="SM00560"/>
    </source>
</evidence>
<evidence type="ECO:0000256" key="1">
    <source>
        <dbReference type="ARBA" id="ARBA00022729"/>
    </source>
</evidence>
<name>A0A0G1UBH9_9BACT</name>
<dbReference type="SUPFAM" id="SSF49899">
    <property type="entry name" value="Concanavalin A-like lectins/glucanases"/>
    <property type="match status" value="2"/>
</dbReference>
<evidence type="ECO:0000256" key="3">
    <source>
        <dbReference type="SAM" id="Phobius"/>
    </source>
</evidence>
<feature type="non-terminal residue" evidence="5">
    <location>
        <position position="1539"/>
    </location>
</feature>
<dbReference type="STRING" id="1618364.UX86_C0023G0001"/>
<keyword evidence="3" id="KW-0812">Transmembrane</keyword>
<reference evidence="5 6" key="1">
    <citation type="journal article" date="2015" name="Nature">
        <title>rRNA introns, odd ribosomes, and small enigmatic genomes across a large radiation of phyla.</title>
        <authorList>
            <person name="Brown C.T."/>
            <person name="Hug L.A."/>
            <person name="Thomas B.C."/>
            <person name="Sharon I."/>
            <person name="Castelle C.J."/>
            <person name="Singh A."/>
            <person name="Wilkins M.J."/>
            <person name="Williams K.H."/>
            <person name="Banfield J.F."/>
        </authorList>
    </citation>
    <scope>NUCLEOTIDE SEQUENCE [LARGE SCALE GENOMIC DNA]</scope>
</reference>
<dbReference type="Gene3D" id="2.60.40.1930">
    <property type="match status" value="1"/>
</dbReference>
<dbReference type="PATRIC" id="fig|1618364.3.peg.751"/>
<proteinExistence type="predicted"/>
<dbReference type="Proteomes" id="UP000034502">
    <property type="component" value="Unassembled WGS sequence"/>
</dbReference>
<dbReference type="InterPro" id="IPR006558">
    <property type="entry name" value="LamG-like"/>
</dbReference>
<sequence>MFTTAAPSVSDLKTMIPFDSLLTHFSLSKLIHMVSKPNQKKLINAVMILLAGLSIYLLVPKGPKVPLVLVVNTDKSVYAPGETVKFQMASLDKVGHTLCDSKLSLEVKRSFWKRYRLPVVNSPTCGDDNVTNDPDYTATFNIPATGKYRFTLTNKSNRQKAAGEITVSKDSPVLDIKRSSATRINPFESNRYPMVVSITANEDWQGEYTDIIPDSYTFAWYGAAKVDKNRISWDLELNKGETVELKYEYTPEKISPALFYIVSSHETAPVWQIASDAIAITAETTGTDAGGNFTVTRPNTATGDFMVVITASEDDAPAVAPPTGQGWVSGQELFPTTDVDSQLSIFYKYVTNGATEPASYAFTGGANDNHVWWIGSLSGVAVNQPQDEPMSNNAVEVVDGTSHTAPAITTASAGAFVLAGWGRNIDADTIPPSSPWATRTDDLTDGNIALTVSSQTFSGAGSTGTVSITDVNGSADGGAGQWAFRPADTITGIAYTNDESTLDTSATICVAIDTGTTPVCDATDGTTGVFDITTAGAAAGEQMTFFFDGGTEFGNTVTVSDDGNIIAGDNLKVFQNTVIVRYETGTSINITQMDAYDSDQNDTDMLFNATDNTPDTIILENNIELHVQTNYTFAPGGNVTTQGTGDFHLDDSSTFTGAGSEAHVVGRSLLIDSSAGFTAPTSGTVSAQNTTIAGTLTAGGSTITLTGTTGTLFSRSGTFTPGTSTLVFNPNATVTLFSASTTVNNLSLTPTLADSGKTYTMGAAMTIDGDFTINPSGSAFLLTVNLGGTTTVASGKTTSISGSGSATSKLDTVDASDHTFSTGFLTIGTAGALDANDSSITVSGTTTTIFSNAGTFTADGSTVTISGSGALSFTAATSFNHLTISNNVSFSSNFSVKGNWTNSGTLTPGTSTVTFDGSGAQQISGNSAFYGLTISGAARTVTVTVGTTLSVADNGTLTLSGSTQYITLATSGAGWNLQVSTTGTTVTVHNISVSFSSATGYKQIDASDGSNFDGGNNPNWNFDVPATPTPTITPTPVPAVTTYWPMSEGNGTTVNDGTGNNNTGSIANAQWESADMCVADNCLYFDGSGDYVSSSDNSSFDMDTGESVTIELWFRHPDISTSRDLLVAKHDGTEAGYKIYMNADGTVTCGVDADSTWSPTDSTSSTAAYDDNLWHHLACVKNTTTSLKLYIDGRANGTEDTSVTASVANNDTFYLGIDGDGSSNGWAGFIDDFKIHRTARSADQIKADFNARGGLDGVSAQFGNNQKFLSDGLAGYWKLDEPSGNASDSSGLQNTALNRGGATYTTAKYYNGSEHVPASSQYMGLFQPAGSVQSVSFWANPDLATNYYLSLSSTASIQSSSGTITANGFTNPKVYVNGTPSTIISANTWQHITVTSDTPITAGVDYNYNTSSGTYGSIYCPTPDDCKIAYYDASGGDLKFVDCDNETCSSYTITTLDGAASGNSLTGAADKNTGQYTSLDCSAGAGDCKISYFDVSNGDLYFADCADATCSSGTTTRLDGGATNALTGAADKTTGWYTS</sequence>
<accession>A0A0G1UBH9</accession>
<evidence type="ECO:0000313" key="6">
    <source>
        <dbReference type="Proteomes" id="UP000034502"/>
    </source>
</evidence>
<dbReference type="Pfam" id="PF13385">
    <property type="entry name" value="Laminin_G_3"/>
    <property type="match status" value="1"/>
</dbReference>
<keyword evidence="1" id="KW-0732">Signal</keyword>
<dbReference type="Gene3D" id="2.60.120.200">
    <property type="match status" value="2"/>
</dbReference>
<feature type="transmembrane region" description="Helical" evidence="3">
    <location>
        <begin position="42"/>
        <end position="59"/>
    </location>
</feature>
<keyword evidence="3" id="KW-0472">Membrane</keyword>
<keyword evidence="3" id="KW-1133">Transmembrane helix</keyword>
<organism evidence="5 6">
    <name type="scientific">Candidatus Amesbacteria bacterium GW2011_GWC1_47_15</name>
    <dbReference type="NCBI Taxonomy" id="1618364"/>
    <lineage>
        <taxon>Bacteria</taxon>
        <taxon>Candidatus Amesiibacteriota</taxon>
    </lineage>
</organism>
<keyword evidence="2" id="KW-1015">Disulfide bond</keyword>
<dbReference type="InterPro" id="IPR013320">
    <property type="entry name" value="ConA-like_dom_sf"/>
</dbReference>
<comment type="caution">
    <text evidence="5">The sequence shown here is derived from an EMBL/GenBank/DDBJ whole genome shotgun (WGS) entry which is preliminary data.</text>
</comment>
<protein>
    <recommendedName>
        <fullName evidence="4">LamG-like jellyroll fold domain-containing protein</fullName>
    </recommendedName>
</protein>
<feature type="domain" description="LamG-like jellyroll fold" evidence="4">
    <location>
        <begin position="1106"/>
        <end position="1243"/>
    </location>
</feature>
<gene>
    <name evidence="5" type="ORF">UX86_C0023G0001</name>
</gene>
<evidence type="ECO:0000313" key="5">
    <source>
        <dbReference type="EMBL" id="KKU63483.1"/>
    </source>
</evidence>
<evidence type="ECO:0000256" key="2">
    <source>
        <dbReference type="ARBA" id="ARBA00023157"/>
    </source>
</evidence>
<dbReference type="SMART" id="SM00560">
    <property type="entry name" value="LamGL"/>
    <property type="match status" value="1"/>
</dbReference>